<evidence type="ECO:0000313" key="2">
    <source>
        <dbReference type="EMBL" id="GGX72026.1"/>
    </source>
</evidence>
<dbReference type="EMBL" id="BMYV01000002">
    <property type="protein sequence ID" value="GGX72026.1"/>
    <property type="molecule type" value="Genomic_DNA"/>
</dbReference>
<sequence>MLTHNKGKITPKLASQRYMRSMLGFSLGYAGALIGVTYLLKTIANAPLLYILLATILPGLFLFGMLWSIWRFLREVDEVARHFIVQSMIIGLFGILALSGVWGLMELLSDEIPRLPVFWIFPAFFAAFGFAACFGPGRGMGLK</sequence>
<organism evidence="2 3">
    <name type="scientific">Litorimonas cladophorae</name>
    <dbReference type="NCBI Taxonomy" id="1220491"/>
    <lineage>
        <taxon>Bacteria</taxon>
        <taxon>Pseudomonadati</taxon>
        <taxon>Pseudomonadota</taxon>
        <taxon>Alphaproteobacteria</taxon>
        <taxon>Maricaulales</taxon>
        <taxon>Robiginitomaculaceae</taxon>
    </lineage>
</organism>
<keyword evidence="1" id="KW-0472">Membrane</keyword>
<name>A0A918NJG9_9PROT</name>
<feature type="transmembrane region" description="Helical" evidence="1">
    <location>
        <begin position="117"/>
        <end position="137"/>
    </location>
</feature>
<feature type="transmembrane region" description="Helical" evidence="1">
    <location>
        <begin position="46"/>
        <end position="70"/>
    </location>
</feature>
<keyword evidence="1" id="KW-0812">Transmembrane</keyword>
<feature type="transmembrane region" description="Helical" evidence="1">
    <location>
        <begin position="21"/>
        <end position="40"/>
    </location>
</feature>
<proteinExistence type="predicted"/>
<protein>
    <submittedName>
        <fullName evidence="2">Uncharacterized protein</fullName>
    </submittedName>
</protein>
<dbReference type="Proteomes" id="UP000600865">
    <property type="component" value="Unassembled WGS sequence"/>
</dbReference>
<feature type="transmembrane region" description="Helical" evidence="1">
    <location>
        <begin position="82"/>
        <end position="105"/>
    </location>
</feature>
<evidence type="ECO:0000313" key="3">
    <source>
        <dbReference type="Proteomes" id="UP000600865"/>
    </source>
</evidence>
<evidence type="ECO:0000256" key="1">
    <source>
        <dbReference type="SAM" id="Phobius"/>
    </source>
</evidence>
<keyword evidence="3" id="KW-1185">Reference proteome</keyword>
<dbReference type="RefSeq" id="WP_189585938.1">
    <property type="nucleotide sequence ID" value="NZ_BMYV01000002.1"/>
</dbReference>
<gene>
    <name evidence="2" type="ORF">GCM10011309_22850</name>
</gene>
<keyword evidence="1" id="KW-1133">Transmembrane helix</keyword>
<reference evidence="2 3" key="1">
    <citation type="journal article" date="2014" name="Int. J. Syst. Evol. Microbiol.">
        <title>Complete genome sequence of Corynebacterium casei LMG S-19264T (=DSM 44701T), isolated from a smear-ripened cheese.</title>
        <authorList>
            <consortium name="US DOE Joint Genome Institute (JGI-PGF)"/>
            <person name="Walter F."/>
            <person name="Albersmeier A."/>
            <person name="Kalinowski J."/>
            <person name="Ruckert C."/>
        </authorList>
    </citation>
    <scope>NUCLEOTIDE SEQUENCE [LARGE SCALE GENOMIC DNA]</scope>
    <source>
        <strain evidence="2 3">KCTC 23968</strain>
    </source>
</reference>
<comment type="caution">
    <text evidence="2">The sequence shown here is derived from an EMBL/GenBank/DDBJ whole genome shotgun (WGS) entry which is preliminary data.</text>
</comment>
<dbReference type="AlphaFoldDB" id="A0A918NJG9"/>
<accession>A0A918NJG9</accession>